<organism evidence="3 4">
    <name type="scientific">Staurois parvus</name>
    <dbReference type="NCBI Taxonomy" id="386267"/>
    <lineage>
        <taxon>Eukaryota</taxon>
        <taxon>Metazoa</taxon>
        <taxon>Chordata</taxon>
        <taxon>Craniata</taxon>
        <taxon>Vertebrata</taxon>
        <taxon>Euteleostomi</taxon>
        <taxon>Amphibia</taxon>
        <taxon>Batrachia</taxon>
        <taxon>Anura</taxon>
        <taxon>Neobatrachia</taxon>
        <taxon>Ranoidea</taxon>
        <taxon>Ranidae</taxon>
        <taxon>Staurois</taxon>
    </lineage>
</organism>
<keyword evidence="2" id="KW-0067">ATP-binding</keyword>
<dbReference type="PANTHER" id="PTHR10695:SF46">
    <property type="entry name" value="BIFUNCTIONAL COENZYME A SYNTHASE-RELATED"/>
    <property type="match status" value="1"/>
</dbReference>
<keyword evidence="4" id="KW-1185">Reference proteome</keyword>
<keyword evidence="1" id="KW-0547">Nucleotide-binding</keyword>
<reference evidence="3" key="1">
    <citation type="submission" date="2023-05" db="EMBL/GenBank/DDBJ databases">
        <authorList>
            <person name="Stuckert A."/>
        </authorList>
    </citation>
    <scope>NUCLEOTIDE SEQUENCE</scope>
</reference>
<dbReference type="Gene3D" id="3.40.50.300">
    <property type="entry name" value="P-loop containing nucleotide triphosphate hydrolases"/>
    <property type="match status" value="1"/>
</dbReference>
<dbReference type="Proteomes" id="UP001162483">
    <property type="component" value="Unassembled WGS sequence"/>
</dbReference>
<dbReference type="Pfam" id="PF01121">
    <property type="entry name" value="CoaE"/>
    <property type="match status" value="1"/>
</dbReference>
<evidence type="ECO:0000313" key="4">
    <source>
        <dbReference type="Proteomes" id="UP001162483"/>
    </source>
</evidence>
<sequence>MHWVVSEETRKGGLSVNRRRLENGLEELDVHEIKLVTDPQHSKNEEEKISSSSLRNRLLGTLLKPPAVNPSIPSRPYIIGLTGGSGSGKSSIAKRLETLGAALIDCDTLGHESYRPGGPAYQLVIDEFGS</sequence>
<comment type="caution">
    <text evidence="3">The sequence shown here is derived from an EMBL/GenBank/DDBJ whole genome shotgun (WGS) entry which is preliminary data.</text>
</comment>
<name>A0ABN9F3D8_9NEOB</name>
<dbReference type="SUPFAM" id="SSF52540">
    <property type="entry name" value="P-loop containing nucleoside triphosphate hydrolases"/>
    <property type="match status" value="1"/>
</dbReference>
<dbReference type="PANTHER" id="PTHR10695">
    <property type="entry name" value="DEPHOSPHO-COA KINASE-RELATED"/>
    <property type="match status" value="1"/>
</dbReference>
<gene>
    <name evidence="3" type="ORF">SPARVUS_LOCUS11235379</name>
</gene>
<evidence type="ECO:0000256" key="2">
    <source>
        <dbReference type="ARBA" id="ARBA00022840"/>
    </source>
</evidence>
<dbReference type="InterPro" id="IPR027417">
    <property type="entry name" value="P-loop_NTPase"/>
</dbReference>
<protein>
    <recommendedName>
        <fullName evidence="5">Dephospho-CoA kinase</fullName>
    </recommendedName>
</protein>
<feature type="non-terminal residue" evidence="3">
    <location>
        <position position="130"/>
    </location>
</feature>
<evidence type="ECO:0000313" key="3">
    <source>
        <dbReference type="EMBL" id="CAI9591580.1"/>
    </source>
</evidence>
<accession>A0ABN9F3D8</accession>
<evidence type="ECO:0000256" key="1">
    <source>
        <dbReference type="ARBA" id="ARBA00022741"/>
    </source>
</evidence>
<proteinExistence type="predicted"/>
<dbReference type="InterPro" id="IPR001977">
    <property type="entry name" value="Depp_CoAkinase"/>
</dbReference>
<evidence type="ECO:0008006" key="5">
    <source>
        <dbReference type="Google" id="ProtNLM"/>
    </source>
</evidence>
<dbReference type="EMBL" id="CATNWA010016303">
    <property type="protein sequence ID" value="CAI9591580.1"/>
    <property type="molecule type" value="Genomic_DNA"/>
</dbReference>
<dbReference type="PROSITE" id="PS51219">
    <property type="entry name" value="DPCK"/>
    <property type="match status" value="1"/>
</dbReference>